<name>X0TRU8_9ZZZZ</name>
<sequence length="44" mass="5204">MDIAKRLREQAEKHPDKPCIIFKDQTITFKQAVSRINKLANFFI</sequence>
<evidence type="ECO:0008006" key="2">
    <source>
        <dbReference type="Google" id="ProtNLM"/>
    </source>
</evidence>
<dbReference type="EMBL" id="BARS01013390">
    <property type="protein sequence ID" value="GAF96303.1"/>
    <property type="molecule type" value="Genomic_DNA"/>
</dbReference>
<evidence type="ECO:0000313" key="1">
    <source>
        <dbReference type="EMBL" id="GAF96303.1"/>
    </source>
</evidence>
<feature type="non-terminal residue" evidence="1">
    <location>
        <position position="44"/>
    </location>
</feature>
<dbReference type="SUPFAM" id="SSF56801">
    <property type="entry name" value="Acetyl-CoA synthetase-like"/>
    <property type="match status" value="1"/>
</dbReference>
<dbReference type="AlphaFoldDB" id="X0TRU8"/>
<reference evidence="1" key="1">
    <citation type="journal article" date="2014" name="Front. Microbiol.">
        <title>High frequency of phylogenetically diverse reductive dehalogenase-homologous genes in deep subseafloor sedimentary metagenomes.</title>
        <authorList>
            <person name="Kawai M."/>
            <person name="Futagami T."/>
            <person name="Toyoda A."/>
            <person name="Takaki Y."/>
            <person name="Nishi S."/>
            <person name="Hori S."/>
            <person name="Arai W."/>
            <person name="Tsubouchi T."/>
            <person name="Morono Y."/>
            <person name="Uchiyama I."/>
            <person name="Ito T."/>
            <person name="Fujiyama A."/>
            <person name="Inagaki F."/>
            <person name="Takami H."/>
        </authorList>
    </citation>
    <scope>NUCLEOTIDE SEQUENCE</scope>
    <source>
        <strain evidence="1">Expedition CK06-06</strain>
    </source>
</reference>
<comment type="caution">
    <text evidence="1">The sequence shown here is derived from an EMBL/GenBank/DDBJ whole genome shotgun (WGS) entry which is preliminary data.</text>
</comment>
<protein>
    <recommendedName>
        <fullName evidence="2">AMP-dependent synthetase/ligase domain-containing protein</fullName>
    </recommendedName>
</protein>
<accession>X0TRU8</accession>
<gene>
    <name evidence="1" type="ORF">S01H1_23278</name>
</gene>
<dbReference type="Gene3D" id="3.40.50.980">
    <property type="match status" value="1"/>
</dbReference>
<organism evidence="1">
    <name type="scientific">marine sediment metagenome</name>
    <dbReference type="NCBI Taxonomy" id="412755"/>
    <lineage>
        <taxon>unclassified sequences</taxon>
        <taxon>metagenomes</taxon>
        <taxon>ecological metagenomes</taxon>
    </lineage>
</organism>
<proteinExistence type="predicted"/>